<evidence type="ECO:0000313" key="1">
    <source>
        <dbReference type="EMBL" id="PXF42953.1"/>
    </source>
</evidence>
<gene>
    <name evidence="1" type="ORF">BWQ96_07331</name>
</gene>
<organism evidence="1 2">
    <name type="scientific">Gracilariopsis chorda</name>
    <dbReference type="NCBI Taxonomy" id="448386"/>
    <lineage>
        <taxon>Eukaryota</taxon>
        <taxon>Rhodophyta</taxon>
        <taxon>Florideophyceae</taxon>
        <taxon>Rhodymeniophycidae</taxon>
        <taxon>Gracilariales</taxon>
        <taxon>Gracilariaceae</taxon>
        <taxon>Gracilariopsis</taxon>
    </lineage>
</organism>
<accession>A0A2V3ILM1</accession>
<comment type="caution">
    <text evidence="1">The sequence shown here is derived from an EMBL/GenBank/DDBJ whole genome shotgun (WGS) entry which is preliminary data.</text>
</comment>
<dbReference type="Proteomes" id="UP000247409">
    <property type="component" value="Unassembled WGS sequence"/>
</dbReference>
<dbReference type="AlphaFoldDB" id="A0A2V3ILM1"/>
<evidence type="ECO:0000313" key="2">
    <source>
        <dbReference type="Proteomes" id="UP000247409"/>
    </source>
</evidence>
<name>A0A2V3ILM1_9FLOR</name>
<keyword evidence="2" id="KW-1185">Reference proteome</keyword>
<proteinExistence type="predicted"/>
<sequence>MVCCTTVLSDEIAEAGDDACLDETNFKGTLITNVMGLFEVVRTFAVPITLAHEDLYPMSVIHNSNGGIDCIGLRSTCISFPFTDAVNFAIGGWPSDLFRYVDGVREPRSDTGTMQDCV</sequence>
<dbReference type="EMBL" id="NBIV01000144">
    <property type="protein sequence ID" value="PXF42953.1"/>
    <property type="molecule type" value="Genomic_DNA"/>
</dbReference>
<reference evidence="1 2" key="1">
    <citation type="journal article" date="2018" name="Mol. Biol. Evol.">
        <title>Analysis of the draft genome of the red seaweed Gracilariopsis chorda provides insights into genome size evolution in Rhodophyta.</title>
        <authorList>
            <person name="Lee J."/>
            <person name="Yang E.C."/>
            <person name="Graf L."/>
            <person name="Yang J.H."/>
            <person name="Qiu H."/>
            <person name="Zel Zion U."/>
            <person name="Chan C.X."/>
            <person name="Stephens T.G."/>
            <person name="Weber A.P.M."/>
            <person name="Boo G.H."/>
            <person name="Boo S.M."/>
            <person name="Kim K.M."/>
            <person name="Shin Y."/>
            <person name="Jung M."/>
            <person name="Lee S.J."/>
            <person name="Yim H.S."/>
            <person name="Lee J.H."/>
            <person name="Bhattacharya D."/>
            <person name="Yoon H.S."/>
        </authorList>
    </citation>
    <scope>NUCLEOTIDE SEQUENCE [LARGE SCALE GENOMIC DNA]</scope>
    <source>
        <strain evidence="1 2">SKKU-2015</strain>
        <tissue evidence="1">Whole body</tissue>
    </source>
</reference>
<protein>
    <submittedName>
        <fullName evidence="1">Uncharacterized protein</fullName>
    </submittedName>
</protein>